<name>A0A0A2X059_9GAMM</name>
<dbReference type="STRING" id="1300345.LF41_630"/>
<dbReference type="InterPro" id="IPR058982">
    <property type="entry name" value="Beta-barrel_AprE"/>
</dbReference>
<accession>A0A0A2X059</accession>
<keyword evidence="4" id="KW-1185">Reference proteome</keyword>
<evidence type="ECO:0000256" key="1">
    <source>
        <dbReference type="SAM" id="Phobius"/>
    </source>
</evidence>
<organism evidence="3 4">
    <name type="scientific">Lysobacter dokdonensis DS-58</name>
    <dbReference type="NCBI Taxonomy" id="1300345"/>
    <lineage>
        <taxon>Bacteria</taxon>
        <taxon>Pseudomonadati</taxon>
        <taxon>Pseudomonadota</taxon>
        <taxon>Gammaproteobacteria</taxon>
        <taxon>Lysobacterales</taxon>
        <taxon>Lysobacteraceae</taxon>
        <taxon>Noviluteimonas</taxon>
    </lineage>
</organism>
<proteinExistence type="predicted"/>
<dbReference type="PRINTS" id="PR01490">
    <property type="entry name" value="RTXTOXIND"/>
</dbReference>
<keyword evidence="1" id="KW-1133">Transmembrane helix</keyword>
<dbReference type="PANTHER" id="PTHR30386:SF28">
    <property type="entry name" value="EXPORTED PROTEIN"/>
    <property type="match status" value="1"/>
</dbReference>
<evidence type="ECO:0000313" key="3">
    <source>
        <dbReference type="EMBL" id="KGQ18604.1"/>
    </source>
</evidence>
<comment type="caution">
    <text evidence="3">The sequence shown here is derived from an EMBL/GenBank/DDBJ whole genome shotgun (WGS) entry which is preliminary data.</text>
</comment>
<evidence type="ECO:0000313" key="4">
    <source>
        <dbReference type="Proteomes" id="UP000030518"/>
    </source>
</evidence>
<dbReference type="Gene3D" id="2.40.30.170">
    <property type="match status" value="1"/>
</dbReference>
<dbReference type="PATRIC" id="fig|1300345.3.peg.2298"/>
<keyword evidence="1" id="KW-0812">Transmembrane</keyword>
<gene>
    <name evidence="3" type="ORF">LF41_630</name>
</gene>
<dbReference type="AlphaFoldDB" id="A0A0A2X059"/>
<dbReference type="Proteomes" id="UP000030518">
    <property type="component" value="Unassembled WGS sequence"/>
</dbReference>
<feature type="transmembrane region" description="Helical" evidence="1">
    <location>
        <begin position="30"/>
        <end position="50"/>
    </location>
</feature>
<reference evidence="3 4" key="1">
    <citation type="submission" date="2014-09" db="EMBL/GenBank/DDBJ databases">
        <title>Genome sequences of Lysobacter dokdonensis DS-58.</title>
        <authorList>
            <person name="Kim J.F."/>
            <person name="Kwak M.-J."/>
        </authorList>
    </citation>
    <scope>NUCLEOTIDE SEQUENCE [LARGE SCALE GENOMIC DNA]</scope>
    <source>
        <strain evidence="3 4">DS-58</strain>
    </source>
</reference>
<dbReference type="InterPro" id="IPR011053">
    <property type="entry name" value="Single_hybrid_motif"/>
</dbReference>
<evidence type="ECO:0000259" key="2">
    <source>
        <dbReference type="Pfam" id="PF26002"/>
    </source>
</evidence>
<dbReference type="OrthoDB" id="9775513at2"/>
<dbReference type="InterPro" id="IPR050739">
    <property type="entry name" value="MFP"/>
</dbReference>
<protein>
    <submittedName>
        <fullName evidence="3">HlyD family secretion protein</fullName>
    </submittedName>
</protein>
<keyword evidence="1" id="KW-0472">Membrane</keyword>
<dbReference type="Pfam" id="PF26002">
    <property type="entry name" value="Beta-barrel_AprE"/>
    <property type="match status" value="1"/>
</dbReference>
<sequence length="413" mass="44576">MTHDLFRREVLEAKGSAQLGGITLAQPLRMWTLTLVAVVAALAVVAFLLFGGYSRRSRVVGQLVPSLGLATVTAPASGVVAEVIPQEGDPIVDAAPLLRLSIPRALAHGEDALATLRDGLAARQESVAALGAAQRAQLDAQQAGTHRQLAAAHKQLHQTEAAIATRREQVRLGRVTTARYARIAADQYVSQAQLDQQAQAVLDLVDQQQALEREATTIRRGIMQMEQALQELPAQRHAKEAATQRDLAQLQQERVQQEAGGAMLVKAPVGGLVANRLVEPGQAVQAGQPLLTLLPQGSRLQAQLLVPSRAIGFIEPGSAVLLRYQAYPYQKFGHYSGRVVRVSRSVVAPTNSDSEPVYRVLVELDAQTVTAYGKPEPLRAGMVLEADILSERRRLYEWLLEPLYSVRGVVGAG</sequence>
<dbReference type="RefSeq" id="WP_036169921.1">
    <property type="nucleotide sequence ID" value="NZ_JRKJ01000018.1"/>
</dbReference>
<dbReference type="PANTHER" id="PTHR30386">
    <property type="entry name" value="MEMBRANE FUSION SUBUNIT OF EMRAB-TOLC MULTIDRUG EFFLUX PUMP"/>
    <property type="match status" value="1"/>
</dbReference>
<dbReference type="eggNOG" id="COG0845">
    <property type="taxonomic scope" value="Bacteria"/>
</dbReference>
<feature type="domain" description="AprE-like beta-barrel" evidence="2">
    <location>
        <begin position="302"/>
        <end position="389"/>
    </location>
</feature>
<dbReference type="SUPFAM" id="SSF51230">
    <property type="entry name" value="Single hybrid motif"/>
    <property type="match status" value="1"/>
</dbReference>
<dbReference type="EMBL" id="JRKJ01000018">
    <property type="protein sequence ID" value="KGQ18604.1"/>
    <property type="molecule type" value="Genomic_DNA"/>
</dbReference>